<organism evidence="2 3">
    <name type="scientific">Rhizomicrobium electricum</name>
    <dbReference type="NCBI Taxonomy" id="480070"/>
    <lineage>
        <taxon>Bacteria</taxon>
        <taxon>Pseudomonadati</taxon>
        <taxon>Pseudomonadota</taxon>
        <taxon>Alphaproteobacteria</taxon>
        <taxon>Micropepsales</taxon>
        <taxon>Micropepsaceae</taxon>
        <taxon>Rhizomicrobium</taxon>
    </lineage>
</organism>
<dbReference type="SMART" id="SM00421">
    <property type="entry name" value="HTH_LUXR"/>
    <property type="match status" value="1"/>
</dbReference>
<dbReference type="EMBL" id="BAAADD010000013">
    <property type="protein sequence ID" value="GAA0587329.1"/>
    <property type="molecule type" value="Genomic_DNA"/>
</dbReference>
<name>A0ABN1FCH8_9PROT</name>
<reference evidence="2 3" key="1">
    <citation type="journal article" date="2019" name="Int. J. Syst. Evol. Microbiol.">
        <title>The Global Catalogue of Microorganisms (GCM) 10K type strain sequencing project: providing services to taxonomists for standard genome sequencing and annotation.</title>
        <authorList>
            <consortium name="The Broad Institute Genomics Platform"/>
            <consortium name="The Broad Institute Genome Sequencing Center for Infectious Disease"/>
            <person name="Wu L."/>
            <person name="Ma J."/>
        </authorList>
    </citation>
    <scope>NUCLEOTIDE SEQUENCE [LARGE SCALE GENOMIC DNA]</scope>
    <source>
        <strain evidence="2 3">JCM 15089</strain>
    </source>
</reference>
<evidence type="ECO:0000313" key="2">
    <source>
        <dbReference type="EMBL" id="GAA0587329.1"/>
    </source>
</evidence>
<dbReference type="InterPro" id="IPR000792">
    <property type="entry name" value="Tscrpt_reg_LuxR_C"/>
</dbReference>
<comment type="caution">
    <text evidence="2">The sequence shown here is derived from an EMBL/GenBank/DDBJ whole genome shotgun (WGS) entry which is preliminary data.</text>
</comment>
<dbReference type="InterPro" id="IPR036388">
    <property type="entry name" value="WH-like_DNA-bd_sf"/>
</dbReference>
<protein>
    <recommendedName>
        <fullName evidence="1">HTH luxR-type domain-containing protein</fullName>
    </recommendedName>
</protein>
<evidence type="ECO:0000259" key="1">
    <source>
        <dbReference type="SMART" id="SM00421"/>
    </source>
</evidence>
<keyword evidence="3" id="KW-1185">Reference proteome</keyword>
<dbReference type="Gene3D" id="1.10.10.10">
    <property type="entry name" value="Winged helix-like DNA-binding domain superfamily/Winged helix DNA-binding domain"/>
    <property type="match status" value="1"/>
</dbReference>
<dbReference type="InterPro" id="IPR016032">
    <property type="entry name" value="Sig_transdc_resp-reg_C-effctor"/>
</dbReference>
<proteinExistence type="predicted"/>
<dbReference type="Proteomes" id="UP001499951">
    <property type="component" value="Unassembled WGS sequence"/>
</dbReference>
<feature type="domain" description="HTH luxR-type" evidence="1">
    <location>
        <begin position="239"/>
        <end position="296"/>
    </location>
</feature>
<sequence>MSAFGEAIALIYEAQIDGARIPAAREALQALLNADDIAVVKDAAEISERGAETHVLWVDIGEHERGPVRIQFRRNRTPFSPDDVAMLSRLRRHLRTAYSLGLLTNRDALGCLASTQLARSMVKGLLVVDSECRIHWRNPAADGILASNEGLIEDKGRLRARRTFETARLEALARDAAGGRQGVMLVARPAEKHPYGLAFAPVKADAGLLPTAPIRHFVLITVKQMQREIELITARLGELFGFTPAEERLGALLLDGYTLHEAAHLASKALPTVKTQLRSMLKKTGAHSQAELINVFLSLPSVF</sequence>
<evidence type="ECO:0000313" key="3">
    <source>
        <dbReference type="Proteomes" id="UP001499951"/>
    </source>
</evidence>
<dbReference type="SUPFAM" id="SSF46894">
    <property type="entry name" value="C-terminal effector domain of the bipartite response regulators"/>
    <property type="match status" value="1"/>
</dbReference>
<gene>
    <name evidence="2" type="ORF">GCM10008942_40440</name>
</gene>
<accession>A0ABN1FCH8</accession>